<feature type="transmembrane region" description="Helical" evidence="6">
    <location>
        <begin position="178"/>
        <end position="201"/>
    </location>
</feature>
<evidence type="ECO:0000256" key="1">
    <source>
        <dbReference type="ARBA" id="ARBA00004141"/>
    </source>
</evidence>
<dbReference type="EMBL" id="JBJQND010000008">
    <property type="protein sequence ID" value="KAL3869362.1"/>
    <property type="molecule type" value="Genomic_DNA"/>
</dbReference>
<proteinExistence type="predicted"/>
<comment type="caution">
    <text evidence="8">The sequence shown here is derived from an EMBL/GenBank/DDBJ whole genome shotgun (WGS) entry which is preliminary data.</text>
</comment>
<feature type="transmembrane region" description="Helical" evidence="6">
    <location>
        <begin position="221"/>
        <end position="239"/>
    </location>
</feature>
<feature type="transmembrane region" description="Helical" evidence="6">
    <location>
        <begin position="58"/>
        <end position="76"/>
    </location>
</feature>
<dbReference type="AlphaFoldDB" id="A0ABD3W9C9"/>
<evidence type="ECO:0000256" key="3">
    <source>
        <dbReference type="ARBA" id="ARBA00022989"/>
    </source>
</evidence>
<dbReference type="PANTHER" id="PTHR13439:SF0">
    <property type="entry name" value="TOPOISOMERASE I DAMAGE AFFECTED PROTEIN 4"/>
    <property type="match status" value="1"/>
</dbReference>
<gene>
    <name evidence="8" type="ORF">ACJMK2_042054</name>
</gene>
<evidence type="ECO:0000256" key="6">
    <source>
        <dbReference type="SAM" id="Phobius"/>
    </source>
</evidence>
<evidence type="ECO:0000256" key="2">
    <source>
        <dbReference type="ARBA" id="ARBA00022692"/>
    </source>
</evidence>
<evidence type="ECO:0000313" key="8">
    <source>
        <dbReference type="EMBL" id="KAL3869362.1"/>
    </source>
</evidence>
<protein>
    <recommendedName>
        <fullName evidence="7">TLC domain-containing protein</fullName>
    </recommendedName>
</protein>
<name>A0ABD3W9C9_SINWO</name>
<keyword evidence="4 5" id="KW-0472">Membrane</keyword>
<accession>A0ABD3W9C9</accession>
<reference evidence="8 9" key="1">
    <citation type="submission" date="2024-11" db="EMBL/GenBank/DDBJ databases">
        <title>Chromosome-level genome assembly of the freshwater bivalve Anodonta woodiana.</title>
        <authorList>
            <person name="Chen X."/>
        </authorList>
    </citation>
    <scope>NUCLEOTIDE SEQUENCE [LARGE SCALE GENOMIC DNA]</scope>
    <source>
        <strain evidence="8">MN2024</strain>
        <tissue evidence="8">Gills</tissue>
    </source>
</reference>
<dbReference type="Proteomes" id="UP001634394">
    <property type="component" value="Unassembled WGS sequence"/>
</dbReference>
<sequence length="253" mass="29641">MVVLETLEFDVSYTVVMGMTCVVFLFIFRLVCPAFSRCITDRYSSLPYYTRMEWDDRMISNVHVVVAVTLALYVLIFQRHLSNEPIWTESITARNTCAIVVGYMIADIIVMVVYCQLEGFWTFLLHHAVSMYAYVFIMSYGVLTYFSMIRLLAESSTPFVNQRWYLDTLGYPKNSKAVLINGISMLIMFFVSRILTMPWYWYRIWLVTGTEEALRLGHVMLIMYIPCLVLDAFNVYWFYKMSRGAIKVLRSIN</sequence>
<dbReference type="Pfam" id="PF03798">
    <property type="entry name" value="TRAM_LAG1_CLN8"/>
    <property type="match status" value="1"/>
</dbReference>
<comment type="subcellular location">
    <subcellularLocation>
        <location evidence="1">Membrane</location>
        <topology evidence="1">Multi-pass membrane protein</topology>
    </subcellularLocation>
</comment>
<feature type="transmembrane region" description="Helical" evidence="6">
    <location>
        <begin position="97"/>
        <end position="119"/>
    </location>
</feature>
<dbReference type="PROSITE" id="PS50922">
    <property type="entry name" value="TLC"/>
    <property type="match status" value="1"/>
</dbReference>
<dbReference type="GO" id="GO:0016020">
    <property type="term" value="C:membrane"/>
    <property type="evidence" value="ECO:0007669"/>
    <property type="project" value="UniProtKB-SubCell"/>
</dbReference>
<organism evidence="8 9">
    <name type="scientific">Sinanodonta woodiana</name>
    <name type="common">Chinese pond mussel</name>
    <name type="synonym">Anodonta woodiana</name>
    <dbReference type="NCBI Taxonomy" id="1069815"/>
    <lineage>
        <taxon>Eukaryota</taxon>
        <taxon>Metazoa</taxon>
        <taxon>Spiralia</taxon>
        <taxon>Lophotrochozoa</taxon>
        <taxon>Mollusca</taxon>
        <taxon>Bivalvia</taxon>
        <taxon>Autobranchia</taxon>
        <taxon>Heteroconchia</taxon>
        <taxon>Palaeoheterodonta</taxon>
        <taxon>Unionida</taxon>
        <taxon>Unionoidea</taxon>
        <taxon>Unionidae</taxon>
        <taxon>Unioninae</taxon>
        <taxon>Sinanodonta</taxon>
    </lineage>
</organism>
<feature type="transmembrane region" description="Helical" evidence="6">
    <location>
        <begin position="12"/>
        <end position="36"/>
    </location>
</feature>
<evidence type="ECO:0000256" key="4">
    <source>
        <dbReference type="ARBA" id="ARBA00023136"/>
    </source>
</evidence>
<feature type="domain" description="TLC" evidence="7">
    <location>
        <begin position="49"/>
        <end position="250"/>
    </location>
</feature>
<evidence type="ECO:0000313" key="9">
    <source>
        <dbReference type="Proteomes" id="UP001634394"/>
    </source>
</evidence>
<keyword evidence="3 6" id="KW-1133">Transmembrane helix</keyword>
<evidence type="ECO:0000256" key="5">
    <source>
        <dbReference type="PROSITE-ProRule" id="PRU00205"/>
    </source>
</evidence>
<dbReference type="InterPro" id="IPR050846">
    <property type="entry name" value="TLCD"/>
</dbReference>
<dbReference type="PANTHER" id="PTHR13439">
    <property type="entry name" value="CT120 PROTEIN"/>
    <property type="match status" value="1"/>
</dbReference>
<dbReference type="InterPro" id="IPR006634">
    <property type="entry name" value="TLC-dom"/>
</dbReference>
<evidence type="ECO:0000259" key="7">
    <source>
        <dbReference type="PROSITE" id="PS50922"/>
    </source>
</evidence>
<feature type="transmembrane region" description="Helical" evidence="6">
    <location>
        <begin position="131"/>
        <end position="153"/>
    </location>
</feature>
<keyword evidence="2 5" id="KW-0812">Transmembrane</keyword>
<keyword evidence="9" id="KW-1185">Reference proteome</keyword>
<dbReference type="SMART" id="SM00724">
    <property type="entry name" value="TLC"/>
    <property type="match status" value="1"/>
</dbReference>